<dbReference type="Proteomes" id="UP000070168">
    <property type="component" value="Unassembled WGS sequence"/>
</dbReference>
<accession>A0A135LQP7</accession>
<proteinExistence type="predicted"/>
<dbReference type="PANTHER" id="PTHR36102">
    <property type="entry name" value="CHROMOSOME 10, WHOLE GENOME SHOTGUN SEQUENCE"/>
    <property type="match status" value="1"/>
</dbReference>
<dbReference type="OMA" id="WIRFIEP"/>
<comment type="caution">
    <text evidence="2">The sequence shown here is derived from an EMBL/GenBank/DDBJ whole genome shotgun (WGS) entry which is preliminary data.</text>
</comment>
<dbReference type="Pfam" id="PF11001">
    <property type="entry name" value="AFUB_07903_YDR124W_hel"/>
    <property type="match status" value="1"/>
</dbReference>
<organism evidence="2 3">
    <name type="scientific">Penicillium patulum</name>
    <name type="common">Penicillium griseofulvum</name>
    <dbReference type="NCBI Taxonomy" id="5078"/>
    <lineage>
        <taxon>Eukaryota</taxon>
        <taxon>Fungi</taxon>
        <taxon>Dikarya</taxon>
        <taxon>Ascomycota</taxon>
        <taxon>Pezizomycotina</taxon>
        <taxon>Eurotiomycetes</taxon>
        <taxon>Eurotiomycetidae</taxon>
        <taxon>Eurotiales</taxon>
        <taxon>Aspergillaceae</taxon>
        <taxon>Penicillium</taxon>
    </lineage>
</organism>
<dbReference type="PANTHER" id="PTHR36102:SF5">
    <property type="entry name" value="YDR124W-LIKE HELICAL BUNDLE DOMAIN-CONTAINING PROTEIN"/>
    <property type="match status" value="1"/>
</dbReference>
<dbReference type="InterPro" id="IPR021264">
    <property type="entry name" value="AFUB_079030/YDR124W-like"/>
</dbReference>
<protein>
    <recommendedName>
        <fullName evidence="1">Subtelomeric hrmA-associated cluster protein AFUB-079030/YDR124W-like helical bundle domain-containing protein</fullName>
    </recommendedName>
</protein>
<dbReference type="AlphaFoldDB" id="A0A135LQP7"/>
<name>A0A135LQP7_PENPA</name>
<dbReference type="GeneID" id="63712569"/>
<reference evidence="2 3" key="1">
    <citation type="journal article" date="2016" name="BMC Genomics">
        <title>Genome sequencing and secondary metabolism of the postharvest pathogen Penicillium griseofulvum.</title>
        <authorList>
            <person name="Banani H."/>
            <person name="Marcet-Houben M."/>
            <person name="Ballester A.R."/>
            <person name="Abbruscato P."/>
            <person name="Gonzalez-Candelas L."/>
            <person name="Gabaldon T."/>
            <person name="Spadaro D."/>
        </authorList>
    </citation>
    <scope>NUCLEOTIDE SEQUENCE [LARGE SCALE GENOMIC DNA]</scope>
    <source>
        <strain evidence="2 3">PG3</strain>
    </source>
</reference>
<evidence type="ECO:0000313" key="3">
    <source>
        <dbReference type="Proteomes" id="UP000070168"/>
    </source>
</evidence>
<dbReference type="EMBL" id="LHQR01000032">
    <property type="protein sequence ID" value="KXG51295.1"/>
    <property type="molecule type" value="Genomic_DNA"/>
</dbReference>
<sequence length="273" mass="31369">MAASAWTVKEDLDLTLDNLTHYAIIYIDHDGNLKTSASRSIQQQCENVFNMEARQNFLEIIRQPTLQIGQQRFSSDGSSTLGIRIGDTESVISYYTRILNCILYRSCSSVLKVLITVIEPQKSLHHPYNGGEKGDPEMTKPDWWPSRISHTYPNHLKKQDCIDLFLHILRKAGLTADGLVKIATDARLKLKRMRDLNLILELLWVRNVEEQFERCVVHADDIIYVTSCSVHSTFTESTYEALGRYGERTDSSSNSLNQRPQWYHPWVGYLSPF</sequence>
<dbReference type="InterPro" id="IPR047092">
    <property type="entry name" value="AFUB_07903/YDR124W-like_hel"/>
</dbReference>
<gene>
    <name evidence="2" type="ORF">PGRI_095560</name>
</gene>
<dbReference type="STRING" id="5078.A0A135LQP7"/>
<feature type="domain" description="Subtelomeric hrmA-associated cluster protein AFUB-079030/YDR124W-like helical bundle" evidence="1">
    <location>
        <begin position="84"/>
        <end position="206"/>
    </location>
</feature>
<dbReference type="RefSeq" id="XP_040649831.1">
    <property type="nucleotide sequence ID" value="XM_040797269.1"/>
</dbReference>
<evidence type="ECO:0000313" key="2">
    <source>
        <dbReference type="EMBL" id="KXG51295.1"/>
    </source>
</evidence>
<keyword evidence="3" id="KW-1185">Reference proteome</keyword>
<dbReference type="OrthoDB" id="5338458at2759"/>
<evidence type="ECO:0000259" key="1">
    <source>
        <dbReference type="Pfam" id="PF11001"/>
    </source>
</evidence>